<keyword evidence="3" id="KW-0808">Transferase</keyword>
<dbReference type="SUPFAM" id="SSF53756">
    <property type="entry name" value="UDP-Glycosyltransferase/glycogen phosphorylase"/>
    <property type="match status" value="1"/>
</dbReference>
<name>A0A0B8Z6B0_9SPHN</name>
<dbReference type="RefSeq" id="WP_039338384.1">
    <property type="nucleotide sequence ID" value="NZ_JRVC01000034.1"/>
</dbReference>
<dbReference type="InterPro" id="IPR028098">
    <property type="entry name" value="Glyco_trans_4-like_N"/>
</dbReference>
<comment type="caution">
    <text evidence="3">The sequence shown here is derived from an EMBL/GenBank/DDBJ whole genome shotgun (WGS) entry which is preliminary data.</text>
</comment>
<feature type="domain" description="Glycosyl transferase family 1" evidence="1">
    <location>
        <begin position="221"/>
        <end position="316"/>
    </location>
</feature>
<sequence>MATAGQPTIIHISADFPDAVSQSKTRAISALLDRTDDEFLHRVYSINRVGRSADAWLRPGKIWRVADDGRLATWKYAAPPNSVFLARSMRALAREILHDIQAMQLNPQLVHAHKLSFEGLVARDVASTLGIPFALTLQGNTDQKLVRIRRDLRQKYRTVWHEASMAIAFSPWIRDWLSGPLGQREKPVELIPCIPVADRIIEPRENPGTTIATAFNLDDWRNKNIATLISACARARDSQPELRLEIAGGGSKASLEAVDRLIAENNATGFVQRIGRLSAGEIQAWMNSACLFALPSRRESFGMVFIEALLAGTPVIYPRGAAIDGWFPTAPFARGVSAKSVDSVSRAIVEIATHQEAVRGALRVWQAEQAERFRETSIITRYRKATNQALAPCI</sequence>
<proteinExistence type="predicted"/>
<evidence type="ECO:0000313" key="3">
    <source>
        <dbReference type="EMBL" id="KHS41779.1"/>
    </source>
</evidence>
<keyword evidence="4" id="KW-1185">Reference proteome</keyword>
<dbReference type="EMBL" id="JRVC01000034">
    <property type="protein sequence ID" value="KHS41779.1"/>
    <property type="molecule type" value="Genomic_DNA"/>
</dbReference>
<evidence type="ECO:0000313" key="4">
    <source>
        <dbReference type="Proteomes" id="UP000031338"/>
    </source>
</evidence>
<dbReference type="Pfam" id="PF00534">
    <property type="entry name" value="Glycos_transf_1"/>
    <property type="match status" value="1"/>
</dbReference>
<gene>
    <name evidence="3" type="ORF">NJ75_04499</name>
</gene>
<feature type="domain" description="Glycosyltransferase subfamily 4-like N-terminal" evidence="2">
    <location>
        <begin position="71"/>
        <end position="193"/>
    </location>
</feature>
<dbReference type="Proteomes" id="UP000031338">
    <property type="component" value="Unassembled WGS sequence"/>
</dbReference>
<dbReference type="Pfam" id="PF13439">
    <property type="entry name" value="Glyco_transf_4"/>
    <property type="match status" value="1"/>
</dbReference>
<protein>
    <submittedName>
        <fullName evidence="3">Group 1 glycosyl transferase</fullName>
    </submittedName>
</protein>
<dbReference type="STRING" id="48936.NJ75_04499"/>
<organism evidence="3 4">
    <name type="scientific">Novosphingobium subterraneum</name>
    <dbReference type="NCBI Taxonomy" id="48936"/>
    <lineage>
        <taxon>Bacteria</taxon>
        <taxon>Pseudomonadati</taxon>
        <taxon>Pseudomonadota</taxon>
        <taxon>Alphaproteobacteria</taxon>
        <taxon>Sphingomonadales</taxon>
        <taxon>Sphingomonadaceae</taxon>
        <taxon>Novosphingobium</taxon>
    </lineage>
</organism>
<evidence type="ECO:0000259" key="1">
    <source>
        <dbReference type="Pfam" id="PF00534"/>
    </source>
</evidence>
<accession>A0A0B8Z6B0</accession>
<evidence type="ECO:0000259" key="2">
    <source>
        <dbReference type="Pfam" id="PF13439"/>
    </source>
</evidence>
<dbReference type="Gene3D" id="3.40.50.2000">
    <property type="entry name" value="Glycogen Phosphorylase B"/>
    <property type="match status" value="2"/>
</dbReference>
<dbReference type="GO" id="GO:0016757">
    <property type="term" value="F:glycosyltransferase activity"/>
    <property type="evidence" value="ECO:0007669"/>
    <property type="project" value="InterPro"/>
</dbReference>
<dbReference type="PANTHER" id="PTHR12526">
    <property type="entry name" value="GLYCOSYLTRANSFERASE"/>
    <property type="match status" value="1"/>
</dbReference>
<reference evidence="3 4" key="1">
    <citation type="submission" date="2014-10" db="EMBL/GenBank/DDBJ databases">
        <title>Draft genome sequence of Novosphingobium subterraneum DSM 12447.</title>
        <authorList>
            <person name="Gan H.M."/>
            <person name="Gan H.Y."/>
            <person name="Savka M.A."/>
        </authorList>
    </citation>
    <scope>NUCLEOTIDE SEQUENCE [LARGE SCALE GENOMIC DNA]</scope>
    <source>
        <strain evidence="3 4">DSM 12447</strain>
    </source>
</reference>
<dbReference type="AlphaFoldDB" id="A0A0B8Z6B0"/>
<dbReference type="PANTHER" id="PTHR12526:SF630">
    <property type="entry name" value="GLYCOSYLTRANSFERASE"/>
    <property type="match status" value="1"/>
</dbReference>
<dbReference type="InterPro" id="IPR001296">
    <property type="entry name" value="Glyco_trans_1"/>
</dbReference>
<dbReference type="PATRIC" id="fig|48936.3.peg.4534"/>